<reference evidence="1" key="1">
    <citation type="submission" date="2023-08" db="EMBL/GenBank/DDBJ databases">
        <authorList>
            <person name="Midha T."/>
            <person name="Baranwal S."/>
        </authorList>
    </citation>
    <scope>NUCLEOTIDE SEQUENCE</scope>
</reference>
<organism evidence="1">
    <name type="scientific">Escherichia phage fDHCT2</name>
    <dbReference type="NCBI Taxonomy" id="3075956"/>
    <lineage>
        <taxon>Viruses</taxon>
        <taxon>Duplodnaviria</taxon>
        <taxon>Heunggongvirae</taxon>
        <taxon>Uroviricota</taxon>
        <taxon>Caudoviricetes</taxon>
    </lineage>
</organism>
<proteinExistence type="predicted"/>
<protein>
    <submittedName>
        <fullName evidence="1">Uncharacterized protein</fullName>
    </submittedName>
</protein>
<gene>
    <name evidence="1" type="ORF">HGJLBNNL_00217</name>
</gene>
<accession>A0AB38Z2N4</accession>
<dbReference type="EMBL" id="OR427838">
    <property type="protein sequence ID" value="WNO24113.1"/>
    <property type="molecule type" value="Genomic_DNA"/>
</dbReference>
<evidence type="ECO:0000313" key="1">
    <source>
        <dbReference type="EMBL" id="WNO24113.1"/>
    </source>
</evidence>
<sequence length="76" mass="8836">MTSKTVKEIEDQIRALICEGEQLADKTGEIFNLHAADRFQRYIPASSEEYEEYDWIRSDYGINDGQGFWFNSSMSC</sequence>
<name>A0AB38Z2N4_9CAUD</name>